<dbReference type="RefSeq" id="WP_353942156.1">
    <property type="nucleotide sequence ID" value="NZ_CP159534.1"/>
</dbReference>
<evidence type="ECO:0000313" key="1">
    <source>
        <dbReference type="EMBL" id="XCJ70515.1"/>
    </source>
</evidence>
<dbReference type="SUPFAM" id="SSF55331">
    <property type="entry name" value="Tautomerase/MIF"/>
    <property type="match status" value="1"/>
</dbReference>
<organism evidence="1">
    <name type="scientific">Streptomyces tabacisoli</name>
    <dbReference type="NCBI Taxonomy" id="3156398"/>
    <lineage>
        <taxon>Bacteria</taxon>
        <taxon>Bacillati</taxon>
        <taxon>Actinomycetota</taxon>
        <taxon>Actinomycetes</taxon>
        <taxon>Kitasatosporales</taxon>
        <taxon>Streptomycetaceae</taxon>
        <taxon>Streptomyces</taxon>
    </lineage>
</organism>
<protein>
    <submittedName>
        <fullName evidence="1">5-carboxymethyl-2-hydroxymuconate delta isomerase</fullName>
    </submittedName>
</protein>
<proteinExistence type="predicted"/>
<keyword evidence="1" id="KW-0413">Isomerase</keyword>
<accession>A0AAU8IQG2</accession>
<dbReference type="InterPro" id="IPR014347">
    <property type="entry name" value="Tautomerase/MIF_sf"/>
</dbReference>
<name>A0AAU8IQG2_9ACTN</name>
<reference evidence="1" key="1">
    <citation type="submission" date="2024-06" db="EMBL/GenBank/DDBJ databases">
        <title>Streptomyces sp. strain HUAS MG91 genome sequences.</title>
        <authorList>
            <person name="Mo P."/>
        </authorList>
    </citation>
    <scope>NUCLEOTIDE SEQUENCE</scope>
    <source>
        <strain evidence="1">HUAS MG91</strain>
    </source>
</reference>
<sequence>MPHIDIDYSDRLVGRDGGLDVSALVAELHPLVVDRVRSVGVGKTFARPSASYVDGEAAPFVHVSVGLLPGRPQAVKNALSDDVLTLLDKHLSAVPGVTYSVEVRDLDASYRLYPTH</sequence>
<gene>
    <name evidence="1" type="ORF">ABII15_11255</name>
</gene>
<dbReference type="AlphaFoldDB" id="A0AAU8IQG2"/>
<dbReference type="Gene3D" id="3.30.429.10">
    <property type="entry name" value="Macrophage Migration Inhibitory Factor"/>
    <property type="match status" value="1"/>
</dbReference>
<dbReference type="GO" id="GO:0016853">
    <property type="term" value="F:isomerase activity"/>
    <property type="evidence" value="ECO:0007669"/>
    <property type="project" value="UniProtKB-KW"/>
</dbReference>
<dbReference type="KEGG" id="stac:ABII15_11255"/>
<dbReference type="EMBL" id="CP159534">
    <property type="protein sequence ID" value="XCJ70515.1"/>
    <property type="molecule type" value="Genomic_DNA"/>
</dbReference>